<evidence type="ECO:0000256" key="3">
    <source>
        <dbReference type="ARBA" id="ARBA00022737"/>
    </source>
</evidence>
<evidence type="ECO:0000256" key="4">
    <source>
        <dbReference type="ARBA" id="ARBA00023069"/>
    </source>
</evidence>
<dbReference type="Gene3D" id="3.80.10.10">
    <property type="entry name" value="Ribonuclease Inhibitor"/>
    <property type="match status" value="2"/>
</dbReference>
<dbReference type="InterPro" id="IPR001611">
    <property type="entry name" value="Leu-rich_rpt"/>
</dbReference>
<evidence type="ECO:0000256" key="5">
    <source>
        <dbReference type="ARBA" id="ARBA00023273"/>
    </source>
</evidence>
<keyword evidence="3" id="KW-0677">Repeat</keyword>
<dbReference type="PANTHER" id="PTHR45973:SF9">
    <property type="entry name" value="LEUCINE-RICH REPEAT-CONTAINING PROTEIN 46"/>
    <property type="match status" value="1"/>
</dbReference>
<dbReference type="SMART" id="SM00365">
    <property type="entry name" value="LRR_SD22"/>
    <property type="match status" value="6"/>
</dbReference>
<comment type="subcellular location">
    <subcellularLocation>
        <location evidence="1">Cell projection</location>
        <location evidence="1">Cilium</location>
    </subcellularLocation>
</comment>
<dbReference type="InterPro" id="IPR050576">
    <property type="entry name" value="Cilia_flagella_integrity"/>
</dbReference>
<evidence type="ECO:0000256" key="1">
    <source>
        <dbReference type="ARBA" id="ARBA00004138"/>
    </source>
</evidence>
<reference evidence="6" key="1">
    <citation type="submission" date="2015-07" db="EMBL/GenBank/DDBJ databases">
        <title>MeaNS - Measles Nucleotide Surveillance Program.</title>
        <authorList>
            <person name="Tran T."/>
            <person name="Druce J."/>
        </authorList>
    </citation>
    <scope>NUCLEOTIDE SEQUENCE</scope>
    <source>
        <strain evidence="6">UCB-OBI-ISO-001</strain>
        <tissue evidence="6">Gonad</tissue>
    </source>
</reference>
<dbReference type="AlphaFoldDB" id="A0A0L8GZX3"/>
<organism evidence="6">
    <name type="scientific">Octopus bimaculoides</name>
    <name type="common">California two-spotted octopus</name>
    <dbReference type="NCBI Taxonomy" id="37653"/>
    <lineage>
        <taxon>Eukaryota</taxon>
        <taxon>Metazoa</taxon>
        <taxon>Spiralia</taxon>
        <taxon>Lophotrochozoa</taxon>
        <taxon>Mollusca</taxon>
        <taxon>Cephalopoda</taxon>
        <taxon>Coleoidea</taxon>
        <taxon>Octopodiformes</taxon>
        <taxon>Octopoda</taxon>
        <taxon>Incirrata</taxon>
        <taxon>Octopodidae</taxon>
        <taxon>Octopus</taxon>
    </lineage>
</organism>
<dbReference type="InterPro" id="IPR003591">
    <property type="entry name" value="Leu-rich_rpt_typical-subtyp"/>
</dbReference>
<dbReference type="Pfam" id="PF12799">
    <property type="entry name" value="LRR_4"/>
    <property type="match status" value="1"/>
</dbReference>
<dbReference type="InterPro" id="IPR025875">
    <property type="entry name" value="Leu-rich_rpt_4"/>
</dbReference>
<dbReference type="InterPro" id="IPR032675">
    <property type="entry name" value="LRR_dom_sf"/>
</dbReference>
<dbReference type="EMBL" id="KQ419691">
    <property type="protein sequence ID" value="KOF82601.1"/>
    <property type="molecule type" value="Genomic_DNA"/>
</dbReference>
<protein>
    <recommendedName>
        <fullName evidence="7">Protein phosphatase 1 regulatory subunit 7</fullName>
    </recommendedName>
</protein>
<name>A0A0L8GZX3_OCTBM</name>
<proteinExistence type="predicted"/>
<evidence type="ECO:0008006" key="7">
    <source>
        <dbReference type="Google" id="ProtNLM"/>
    </source>
</evidence>
<gene>
    <name evidence="6" type="ORF">OCBIM_22025068mg</name>
</gene>
<dbReference type="PANTHER" id="PTHR45973">
    <property type="entry name" value="PROTEIN PHOSPHATASE 1 REGULATORY SUBUNIT SDS22-RELATED"/>
    <property type="match status" value="1"/>
</dbReference>
<dbReference type="SUPFAM" id="SSF52058">
    <property type="entry name" value="L domain-like"/>
    <property type="match status" value="1"/>
</dbReference>
<keyword evidence="5" id="KW-0966">Cell projection</keyword>
<accession>A0A0L8GZX3</accession>
<dbReference type="PROSITE" id="PS51450">
    <property type="entry name" value="LRR"/>
    <property type="match status" value="7"/>
</dbReference>
<dbReference type="OrthoDB" id="1574204at2759"/>
<sequence length="351" mass="39236">MSSSSSLGSENIIDLHGKNLQKIEKISTKQRPSILDLSCNTIEKIENLNNLNTIKELKLYGNKILVVENLDKLRQLQYLKLQHNQLKSFGSGLNCLNLHTLRVDYNNLLEIKSSQLAGCPNLRSLNVSCNNLEILSFLKVLPDLEELAASSNHISNLSDLSTCQCLRELDISDNRLTDISGIGELTTLQTLNLSGNNLGDIKSAGKHPNLTDLQIQGNKLTETEHVCTQFPNLEVLNISFNLLDSWKEVINLQNLASLTELTVKCNSFVHQYKYYHADVVKEIPSLQWLDGINVKQNKKALNNSNIRQASAYAGAVGNDLNKELESLDLSPEIINDITERFVKIRSSISKL</sequence>
<dbReference type="PRINTS" id="PR00019">
    <property type="entry name" value="LEURICHRPT"/>
</dbReference>
<dbReference type="Pfam" id="PF13855">
    <property type="entry name" value="LRR_8"/>
    <property type="match status" value="1"/>
</dbReference>
<evidence type="ECO:0000256" key="2">
    <source>
        <dbReference type="ARBA" id="ARBA00022614"/>
    </source>
</evidence>
<dbReference type="SMART" id="SM00369">
    <property type="entry name" value="LRR_TYP"/>
    <property type="match status" value="4"/>
</dbReference>
<keyword evidence="4" id="KW-0969">Cilium</keyword>
<evidence type="ECO:0000313" key="6">
    <source>
        <dbReference type="EMBL" id="KOF82601.1"/>
    </source>
</evidence>
<dbReference type="STRING" id="37653.A0A0L8GZX3"/>
<keyword evidence="2" id="KW-0433">Leucine-rich repeat</keyword>
<dbReference type="SMART" id="SM00364">
    <property type="entry name" value="LRR_BAC"/>
    <property type="match status" value="3"/>
</dbReference>